<evidence type="ECO:0000313" key="2">
    <source>
        <dbReference type="EMBL" id="QHT83619.1"/>
    </source>
</evidence>
<name>A0A6C0HSX3_9ZZZZ</name>
<protein>
    <submittedName>
        <fullName evidence="2">Uncharacterized protein</fullName>
    </submittedName>
</protein>
<organism evidence="2">
    <name type="scientific">viral metagenome</name>
    <dbReference type="NCBI Taxonomy" id="1070528"/>
    <lineage>
        <taxon>unclassified sequences</taxon>
        <taxon>metagenomes</taxon>
        <taxon>organismal metagenomes</taxon>
    </lineage>
</organism>
<sequence length="155" mass="17576">MSNVYLAYSPNDFFYVDVSNISIEGVEVNQLKPSDEECTSFLTTQSSWTNMFKKGNLTILNKNGNPDISGSSILSWEISCNYFFGDNSLNCIKYQLCKNKTHANTINTLDKKHTSDFAKDLDSNDNFKKIFLNTINLTIGVLFLLIIITKVFTKK</sequence>
<feature type="transmembrane region" description="Helical" evidence="1">
    <location>
        <begin position="130"/>
        <end position="152"/>
    </location>
</feature>
<keyword evidence="1" id="KW-1133">Transmembrane helix</keyword>
<dbReference type="AlphaFoldDB" id="A0A6C0HSX3"/>
<proteinExistence type="predicted"/>
<dbReference type="EMBL" id="MN740010">
    <property type="protein sequence ID" value="QHT83619.1"/>
    <property type="molecule type" value="Genomic_DNA"/>
</dbReference>
<evidence type="ECO:0000256" key="1">
    <source>
        <dbReference type="SAM" id="Phobius"/>
    </source>
</evidence>
<keyword evidence="1" id="KW-0472">Membrane</keyword>
<accession>A0A6C0HSX3</accession>
<reference evidence="2" key="1">
    <citation type="journal article" date="2020" name="Nature">
        <title>Giant virus diversity and host interactions through global metagenomics.</title>
        <authorList>
            <person name="Schulz F."/>
            <person name="Roux S."/>
            <person name="Paez-Espino D."/>
            <person name="Jungbluth S."/>
            <person name="Walsh D.A."/>
            <person name="Denef V.J."/>
            <person name="McMahon K.D."/>
            <person name="Konstantinidis K.T."/>
            <person name="Eloe-Fadrosh E.A."/>
            <person name="Kyrpides N.C."/>
            <person name="Woyke T."/>
        </authorList>
    </citation>
    <scope>NUCLEOTIDE SEQUENCE</scope>
    <source>
        <strain evidence="2">GVMAG-M-3300023184-168</strain>
    </source>
</reference>
<keyword evidence="1" id="KW-0812">Transmembrane</keyword>